<dbReference type="AlphaFoldDB" id="A0A1U8AGQ7"/>
<dbReference type="PROSITE" id="PS50089">
    <property type="entry name" value="ZF_RING_2"/>
    <property type="match status" value="1"/>
</dbReference>
<reference evidence="2" key="1">
    <citation type="submission" date="2025-08" db="UniProtKB">
        <authorList>
            <consortium name="RefSeq"/>
        </authorList>
    </citation>
    <scope>IDENTIFICATION</scope>
</reference>
<dbReference type="Gene3D" id="3.30.40.10">
    <property type="entry name" value="Zinc/RING finger domain, C3HC4 (zinc finger)"/>
    <property type="match status" value="1"/>
</dbReference>
<dbReference type="InterPro" id="IPR013083">
    <property type="entry name" value="Znf_RING/FYVE/PHD"/>
</dbReference>
<evidence type="ECO:0000313" key="2">
    <source>
        <dbReference type="RefSeq" id="XP_010261166.1"/>
    </source>
</evidence>
<dbReference type="OrthoDB" id="8062037at2759"/>
<organism evidence="1 2">
    <name type="scientific">Nelumbo nucifera</name>
    <name type="common">Sacred lotus</name>
    <dbReference type="NCBI Taxonomy" id="4432"/>
    <lineage>
        <taxon>Eukaryota</taxon>
        <taxon>Viridiplantae</taxon>
        <taxon>Streptophyta</taxon>
        <taxon>Embryophyta</taxon>
        <taxon>Tracheophyta</taxon>
        <taxon>Spermatophyta</taxon>
        <taxon>Magnoliopsida</taxon>
        <taxon>Proteales</taxon>
        <taxon>Nelumbonaceae</taxon>
        <taxon>Nelumbo</taxon>
    </lineage>
</organism>
<evidence type="ECO:0000313" key="1">
    <source>
        <dbReference type="Proteomes" id="UP000189703"/>
    </source>
</evidence>
<accession>A0A1U8AGQ7</accession>
<sequence length="165" mass="19182">MKLTMRSWSELVSNLYTLTIFSFYLLMEIAHLIKFAAGSAWRFQKCPVSTAQYLAMVEEKHPAVRYRSGGRGEPKECVVCLSKFEEGEEVRELRCKHEFHKDCLDKWLQQRQATCPLCRRSVLGDKIVFEQCQFQMEQSYDGYDDDLIFLFSALHGSSFHGMSLS</sequence>
<dbReference type="GeneID" id="104600057"/>
<keyword evidence="1" id="KW-1185">Reference proteome</keyword>
<gene>
    <name evidence="2" type="primary">LOC104600057</name>
</gene>
<dbReference type="KEGG" id="nnu:104600057"/>
<dbReference type="RefSeq" id="XP_010261166.1">
    <property type="nucleotide sequence ID" value="XM_010262864.2"/>
</dbReference>
<proteinExistence type="predicted"/>
<dbReference type="Pfam" id="PF13639">
    <property type="entry name" value="zf-RING_2"/>
    <property type="match status" value="1"/>
</dbReference>
<dbReference type="FunFam" id="3.30.40.10:FF:000388">
    <property type="entry name" value="Putative RING zinc finger domain superfamily protein"/>
    <property type="match status" value="1"/>
</dbReference>
<dbReference type="eggNOG" id="KOG0800">
    <property type="taxonomic scope" value="Eukaryota"/>
</dbReference>
<dbReference type="SMART" id="SM00184">
    <property type="entry name" value="RING"/>
    <property type="match status" value="1"/>
</dbReference>
<dbReference type="PANTHER" id="PTHR47662:SF1">
    <property type="entry name" value="RING-TYPE DOMAIN-CONTAINING PROTEIN"/>
    <property type="match status" value="1"/>
</dbReference>
<dbReference type="InterPro" id="IPR001841">
    <property type="entry name" value="Znf_RING"/>
</dbReference>
<dbReference type="CDD" id="cd16454">
    <property type="entry name" value="RING-H2_PA-TM-RING"/>
    <property type="match status" value="1"/>
</dbReference>
<dbReference type="OMA" id="VFKHRQH"/>
<protein>
    <submittedName>
        <fullName evidence="2">E3 ubiquitin-protein ligase RNF167-like</fullName>
    </submittedName>
</protein>
<dbReference type="SUPFAM" id="SSF57850">
    <property type="entry name" value="RING/U-box"/>
    <property type="match status" value="1"/>
</dbReference>
<name>A0A1U8AGQ7_NELNU</name>
<dbReference type="PANTHER" id="PTHR47662">
    <property type="entry name" value="RING-TYPE DOMAIN-CONTAINING PROTEIN"/>
    <property type="match status" value="1"/>
</dbReference>
<dbReference type="Proteomes" id="UP000189703">
    <property type="component" value="Unplaced"/>
</dbReference>